<gene>
    <name evidence="1" type="ORF">BU25DRAFT_465942</name>
</gene>
<comment type="caution">
    <text evidence="1">The sequence shown here is derived from an EMBL/GenBank/DDBJ whole genome shotgun (WGS) entry which is preliminary data.</text>
</comment>
<dbReference type="Proteomes" id="UP000799754">
    <property type="component" value="Unassembled WGS sequence"/>
</dbReference>
<evidence type="ECO:0000313" key="2">
    <source>
        <dbReference type="Proteomes" id="UP000799754"/>
    </source>
</evidence>
<sequence>MSESIETTPPYKSRDAFLAHGINDILLDAALDCSICREPLAVAFGQAETAPPHLPSPAVSSFTHVAINDGMTQSNTCDFTITASTDDDLTPEKSVRILPCAHIFGRTCLSAWFTSSKSNRCPECNQELFPSRHMKLFLREPTRSMRIEFVNCIEEMCGDAETAQEIRDRLMKQGYDVEYQYVGGEEAEEVENEDMFDDEDDDSDEMETDGSEDDDEQEHNENGTLVKEA</sequence>
<name>A0ACB6S3W8_9PLEO</name>
<organism evidence="1 2">
    <name type="scientific">Macroventuria anomochaeta</name>
    <dbReference type="NCBI Taxonomy" id="301207"/>
    <lineage>
        <taxon>Eukaryota</taxon>
        <taxon>Fungi</taxon>
        <taxon>Dikarya</taxon>
        <taxon>Ascomycota</taxon>
        <taxon>Pezizomycotina</taxon>
        <taxon>Dothideomycetes</taxon>
        <taxon>Pleosporomycetidae</taxon>
        <taxon>Pleosporales</taxon>
        <taxon>Pleosporineae</taxon>
        <taxon>Didymellaceae</taxon>
        <taxon>Macroventuria</taxon>
    </lineage>
</organism>
<accession>A0ACB6S3W8</accession>
<evidence type="ECO:0000313" key="1">
    <source>
        <dbReference type="EMBL" id="KAF2628935.1"/>
    </source>
</evidence>
<keyword evidence="2" id="KW-1185">Reference proteome</keyword>
<proteinExistence type="predicted"/>
<protein>
    <submittedName>
        <fullName evidence="1">Uncharacterized protein</fullName>
    </submittedName>
</protein>
<reference evidence="1" key="1">
    <citation type="journal article" date="2020" name="Stud. Mycol.">
        <title>101 Dothideomycetes genomes: a test case for predicting lifestyles and emergence of pathogens.</title>
        <authorList>
            <person name="Haridas S."/>
            <person name="Albert R."/>
            <person name="Binder M."/>
            <person name="Bloem J."/>
            <person name="Labutti K."/>
            <person name="Salamov A."/>
            <person name="Andreopoulos B."/>
            <person name="Baker S."/>
            <person name="Barry K."/>
            <person name="Bills G."/>
            <person name="Bluhm B."/>
            <person name="Cannon C."/>
            <person name="Castanera R."/>
            <person name="Culley D."/>
            <person name="Daum C."/>
            <person name="Ezra D."/>
            <person name="Gonzalez J."/>
            <person name="Henrissat B."/>
            <person name="Kuo A."/>
            <person name="Liang C."/>
            <person name="Lipzen A."/>
            <person name="Lutzoni F."/>
            <person name="Magnuson J."/>
            <person name="Mondo S."/>
            <person name="Nolan M."/>
            <person name="Ohm R."/>
            <person name="Pangilinan J."/>
            <person name="Park H.-J."/>
            <person name="Ramirez L."/>
            <person name="Alfaro M."/>
            <person name="Sun H."/>
            <person name="Tritt A."/>
            <person name="Yoshinaga Y."/>
            <person name="Zwiers L.-H."/>
            <person name="Turgeon B."/>
            <person name="Goodwin S."/>
            <person name="Spatafora J."/>
            <person name="Crous P."/>
            <person name="Grigoriev I."/>
        </authorList>
    </citation>
    <scope>NUCLEOTIDE SEQUENCE</scope>
    <source>
        <strain evidence="1">CBS 525.71</strain>
    </source>
</reference>
<dbReference type="EMBL" id="MU006711">
    <property type="protein sequence ID" value="KAF2628935.1"/>
    <property type="molecule type" value="Genomic_DNA"/>
</dbReference>